<proteinExistence type="predicted"/>
<organism evidence="3 4">
    <name type="scientific">Neorhodopirellula lusitana</name>
    <dbReference type="NCBI Taxonomy" id="445327"/>
    <lineage>
        <taxon>Bacteria</taxon>
        <taxon>Pseudomonadati</taxon>
        <taxon>Planctomycetota</taxon>
        <taxon>Planctomycetia</taxon>
        <taxon>Pirellulales</taxon>
        <taxon>Pirellulaceae</taxon>
        <taxon>Neorhodopirellula</taxon>
    </lineage>
</organism>
<feature type="transmembrane region" description="Helical" evidence="2">
    <location>
        <begin position="100"/>
        <end position="123"/>
    </location>
</feature>
<evidence type="ECO:0000313" key="4">
    <source>
        <dbReference type="Proteomes" id="UP001158067"/>
    </source>
</evidence>
<dbReference type="NCBIfam" id="TIGR01053">
    <property type="entry name" value="LSD1"/>
    <property type="match status" value="1"/>
</dbReference>
<comment type="caution">
    <text evidence="3">The sequence shown here is derived from an EMBL/GenBank/DDBJ whole genome shotgun (WGS) entry which is preliminary data.</text>
</comment>
<evidence type="ECO:0000256" key="2">
    <source>
        <dbReference type="SAM" id="Phobius"/>
    </source>
</evidence>
<evidence type="ECO:0000256" key="1">
    <source>
        <dbReference type="SAM" id="MobiDB-lite"/>
    </source>
</evidence>
<gene>
    <name evidence="3" type="ORF">SAMN06265222_11170</name>
</gene>
<accession>A0ABY1QEN4</accession>
<keyword evidence="2" id="KW-0812">Transmembrane</keyword>
<name>A0ABY1QEN4_9BACT</name>
<dbReference type="EMBL" id="FXUG01000011">
    <property type="protein sequence ID" value="SMP68458.1"/>
    <property type="molecule type" value="Genomic_DNA"/>
</dbReference>
<feature type="transmembrane region" description="Helical" evidence="2">
    <location>
        <begin position="129"/>
        <end position="151"/>
    </location>
</feature>
<evidence type="ECO:0000313" key="3">
    <source>
        <dbReference type="EMBL" id="SMP68458.1"/>
    </source>
</evidence>
<sequence length="185" mass="20480">MASVESLLCNSCGAPLDVPASANFVKCNHCNTQLQIHRETGVTFTENIEKLAKTTQNLTDQIAKLTAQQKVADLDRNWELEQQNFMITGKHGNKRLPDSTGAAIGGVVVTVFGLFWTIMAFGITSNSPFGGAGIFPFFGILFIGFGIFSAFSTHQKAGEYQRAKSKYNRERTEMRRQVEQHGETR</sequence>
<protein>
    <submittedName>
        <fullName evidence="3">Zinc finger domain-containing protein, LSD1 subclass</fullName>
    </submittedName>
</protein>
<keyword evidence="2" id="KW-0472">Membrane</keyword>
<keyword evidence="2" id="KW-1133">Transmembrane helix</keyword>
<dbReference type="Proteomes" id="UP001158067">
    <property type="component" value="Unassembled WGS sequence"/>
</dbReference>
<keyword evidence="4" id="KW-1185">Reference proteome</keyword>
<reference evidence="3 4" key="1">
    <citation type="submission" date="2017-05" db="EMBL/GenBank/DDBJ databases">
        <authorList>
            <person name="Varghese N."/>
            <person name="Submissions S."/>
        </authorList>
    </citation>
    <scope>NUCLEOTIDE SEQUENCE [LARGE SCALE GENOMIC DNA]</scope>
    <source>
        <strain evidence="3 4">DSM 25457</strain>
    </source>
</reference>
<feature type="region of interest" description="Disordered" evidence="1">
    <location>
        <begin position="162"/>
        <end position="185"/>
    </location>
</feature>